<evidence type="ECO:0000313" key="1">
    <source>
        <dbReference type="EMBL" id="KIY68257.1"/>
    </source>
</evidence>
<dbReference type="Proteomes" id="UP000054007">
    <property type="component" value="Unassembled WGS sequence"/>
</dbReference>
<dbReference type="EMBL" id="KN880506">
    <property type="protein sequence ID" value="KIY68257.1"/>
    <property type="molecule type" value="Genomic_DNA"/>
</dbReference>
<evidence type="ECO:0000313" key="2">
    <source>
        <dbReference type="Proteomes" id="UP000054007"/>
    </source>
</evidence>
<reference evidence="1 2" key="1">
    <citation type="journal article" date="2015" name="Fungal Genet. Biol.">
        <title>Evolution of novel wood decay mechanisms in Agaricales revealed by the genome sequences of Fistulina hepatica and Cylindrobasidium torrendii.</title>
        <authorList>
            <person name="Floudas D."/>
            <person name="Held B.W."/>
            <person name="Riley R."/>
            <person name="Nagy L.G."/>
            <person name="Koehler G."/>
            <person name="Ransdell A.S."/>
            <person name="Younus H."/>
            <person name="Chow J."/>
            <person name="Chiniquy J."/>
            <person name="Lipzen A."/>
            <person name="Tritt A."/>
            <person name="Sun H."/>
            <person name="Haridas S."/>
            <person name="LaButti K."/>
            <person name="Ohm R.A."/>
            <person name="Kues U."/>
            <person name="Blanchette R.A."/>
            <person name="Grigoriev I.V."/>
            <person name="Minto R.E."/>
            <person name="Hibbett D.S."/>
        </authorList>
    </citation>
    <scope>NUCLEOTIDE SEQUENCE [LARGE SCALE GENOMIC DNA]</scope>
    <source>
        <strain evidence="1 2">FP15055 ss-10</strain>
    </source>
</reference>
<protein>
    <submittedName>
        <fullName evidence="1">Uncharacterized protein</fullName>
    </submittedName>
</protein>
<accession>A0A0D7BCL2</accession>
<proteinExistence type="predicted"/>
<name>A0A0D7BCL2_9AGAR</name>
<dbReference type="AlphaFoldDB" id="A0A0D7BCL2"/>
<keyword evidence="2" id="KW-1185">Reference proteome</keyword>
<sequence>MASVDDLPFEIIQSIFKYATNCEYQLGSRDRRGIATVPLQQTVLQVSCRWNQIATATPRLWSCIIVGPTPNLSLLPHILRRSGTAPLDMDLSSAYWDDFPKVIISESFRWRRLVLPTLQNNWPSPASLRAVEDKLPMLESLTFDGGPWTLGPSYTQALSQAFRNTPALCKLNCTPNLLGLQLPWERLVELQLNFPHNYTPDMDRVLSVLESPNLFKIVLSGQARVPEGTIVYNSSVRELELPDDGVSYWLNYLSLPALRKAKFKEYDFGALHKFIKRSQCQLNTLIDTTVIDESGQSTMSDLKALAPLLEQLRSLEVHVPGTSLSNPTPEPFPFADALPSLVELTVGVPHIHAIDALEKGLSLFATVLSGPSRPALKRLTLAVTVNALFRPSKVASIKSSMRKALADAQVQAAGHGAQMKVFLDLIHPRGEVPAKRVSLL</sequence>
<organism evidence="1 2">
    <name type="scientific">Cylindrobasidium torrendii FP15055 ss-10</name>
    <dbReference type="NCBI Taxonomy" id="1314674"/>
    <lineage>
        <taxon>Eukaryota</taxon>
        <taxon>Fungi</taxon>
        <taxon>Dikarya</taxon>
        <taxon>Basidiomycota</taxon>
        <taxon>Agaricomycotina</taxon>
        <taxon>Agaricomycetes</taxon>
        <taxon>Agaricomycetidae</taxon>
        <taxon>Agaricales</taxon>
        <taxon>Marasmiineae</taxon>
        <taxon>Physalacriaceae</taxon>
        <taxon>Cylindrobasidium</taxon>
    </lineage>
</organism>
<gene>
    <name evidence="1" type="ORF">CYLTODRAFT_421763</name>
</gene>
<dbReference type="OrthoDB" id="2865259at2759"/>
<dbReference type="SUPFAM" id="SSF52047">
    <property type="entry name" value="RNI-like"/>
    <property type="match status" value="1"/>
</dbReference>